<accession>A0A6N2GV95</accession>
<reference evidence="1 2" key="1">
    <citation type="journal article" date="2016" name="Front. Microbiol.">
        <title>High-Level Heat Resistance of Spores of Bacillus amyloliquefaciens and Bacillus licheniformis Results from the Presence of a spoVA Operon in a Tn1546 Transposon.</title>
        <authorList>
            <person name="Berendsen E.M."/>
            <person name="Koning R.A."/>
            <person name="Boekhorst J."/>
            <person name="de Jong A."/>
            <person name="Kuipers O.P."/>
            <person name="Wells-Bennik M.H."/>
        </authorList>
    </citation>
    <scope>NUCLEOTIDE SEQUENCE [LARGE SCALE GENOMIC DNA]</scope>
    <source>
        <strain evidence="1 2">B4121</strain>
    </source>
</reference>
<evidence type="ECO:0000313" key="2">
    <source>
        <dbReference type="Proteomes" id="UP000185604"/>
    </source>
</evidence>
<evidence type="ECO:0000313" key="1">
    <source>
        <dbReference type="EMBL" id="OLF95831.1"/>
    </source>
</evidence>
<name>A0A6N2GV95_9BACI</name>
<comment type="caution">
    <text evidence="1">The sequence shown here is derived from an EMBL/GenBank/DDBJ whole genome shotgun (WGS) entry which is preliminary data.</text>
</comment>
<dbReference type="Proteomes" id="UP000185604">
    <property type="component" value="Unassembled WGS sequence"/>
</dbReference>
<organism evidence="1 2">
    <name type="scientific">Bacillus paralicheniformis</name>
    <dbReference type="NCBI Taxonomy" id="1648923"/>
    <lineage>
        <taxon>Bacteria</taxon>
        <taxon>Bacillati</taxon>
        <taxon>Bacillota</taxon>
        <taxon>Bacilli</taxon>
        <taxon>Bacillales</taxon>
        <taxon>Bacillaceae</taxon>
        <taxon>Bacillus</taxon>
    </lineage>
</organism>
<sequence length="50" mass="5935">MLRFFTSTPVPIRNAEWPVCRSKVWRASFFVQRVDNDEQKGKDHVEALNK</sequence>
<proteinExistence type="predicted"/>
<dbReference type="EMBL" id="LKPO01000008">
    <property type="protein sequence ID" value="OLF95831.1"/>
    <property type="molecule type" value="Genomic_DNA"/>
</dbReference>
<protein>
    <submittedName>
        <fullName evidence="1">Uncharacterized protein</fullName>
    </submittedName>
</protein>
<dbReference type="AlphaFoldDB" id="A0A6N2GV95"/>
<gene>
    <name evidence="1" type="ORF">B4121_1393</name>
</gene>